<keyword evidence="1" id="KW-0732">Signal</keyword>
<name>A0A557PB27_9VIBR</name>
<dbReference type="Pfam" id="PF01963">
    <property type="entry name" value="TraB_PrgY_gumN"/>
    <property type="match status" value="1"/>
</dbReference>
<protein>
    <submittedName>
        <fullName evidence="2">TraB/GumN family protein</fullName>
    </submittedName>
</protein>
<reference evidence="2 3" key="1">
    <citation type="submission" date="2019-07" db="EMBL/GenBank/DDBJ databases">
        <title>The draft genome sequence of Vibrio algivorus M1486.</title>
        <authorList>
            <person name="Meng X."/>
        </authorList>
    </citation>
    <scope>NUCLEOTIDE SEQUENCE [LARGE SCALE GENOMIC DNA]</scope>
    <source>
        <strain evidence="2 3">M1486</strain>
    </source>
</reference>
<gene>
    <name evidence="2" type="ORF">FOF44_06190</name>
</gene>
<evidence type="ECO:0000313" key="2">
    <source>
        <dbReference type="EMBL" id="TVO37853.1"/>
    </source>
</evidence>
<dbReference type="AlphaFoldDB" id="A0A557PB27"/>
<dbReference type="CDD" id="cd14789">
    <property type="entry name" value="Tiki"/>
    <property type="match status" value="1"/>
</dbReference>
<dbReference type="Proteomes" id="UP000319828">
    <property type="component" value="Unassembled WGS sequence"/>
</dbReference>
<dbReference type="EMBL" id="VMKJ01000008">
    <property type="protein sequence ID" value="TVO37853.1"/>
    <property type="molecule type" value="Genomic_DNA"/>
</dbReference>
<feature type="signal peptide" evidence="1">
    <location>
        <begin position="1"/>
        <end position="25"/>
    </location>
</feature>
<proteinExistence type="predicted"/>
<dbReference type="OrthoDB" id="357294at2"/>
<dbReference type="PANTHER" id="PTHR40590">
    <property type="entry name" value="CYTOPLASMIC PROTEIN-RELATED"/>
    <property type="match status" value="1"/>
</dbReference>
<comment type="caution">
    <text evidence="2">The sequence shown here is derived from an EMBL/GenBank/DDBJ whole genome shotgun (WGS) entry which is preliminary data.</text>
</comment>
<evidence type="ECO:0000256" key="1">
    <source>
        <dbReference type="SAM" id="SignalP"/>
    </source>
</evidence>
<feature type="chain" id="PRO_5022003496" evidence="1">
    <location>
        <begin position="26"/>
        <end position="293"/>
    </location>
</feature>
<dbReference type="InterPro" id="IPR047111">
    <property type="entry name" value="YbaP-like"/>
</dbReference>
<evidence type="ECO:0000313" key="3">
    <source>
        <dbReference type="Proteomes" id="UP000319828"/>
    </source>
</evidence>
<accession>A0A557PB27</accession>
<organism evidence="2 3">
    <name type="scientific">Vibrio algivorus</name>
    <dbReference type="NCBI Taxonomy" id="1667024"/>
    <lineage>
        <taxon>Bacteria</taxon>
        <taxon>Pseudomonadati</taxon>
        <taxon>Pseudomonadota</taxon>
        <taxon>Gammaproteobacteria</taxon>
        <taxon>Vibrionales</taxon>
        <taxon>Vibrionaceae</taxon>
        <taxon>Vibrio</taxon>
    </lineage>
</organism>
<sequence length="293" mass="32969">MKNWRPLLLSLLSLPSLLFATTSHSEPLVWKATKGQQQLMLIGTIHLGHKSMYPLPEVLEQFLKTSDGLVLEASLEEDMPPINFDGVILTKQVLTSEQREQLDKTATKLKLDPIMLLNLPPWLTAVSIENQTFESLGYDASEGVDQTIQKQAQALKIPLLTFETLAQQLDVLQNLPDNGKSLLLDAISDEDQQSEDVYSCMIQSWQDGDQDNLLKLLETSEWDLQTSDALLYSRNQDWIKKITNPSFLSPTGQYVIAVGALHLIAEQNLIQTLTEHGYHVTQVTTSKDSYCQF</sequence>
<dbReference type="InterPro" id="IPR002816">
    <property type="entry name" value="TraB/PrgY/GumN_fam"/>
</dbReference>
<dbReference type="PANTHER" id="PTHR40590:SF1">
    <property type="entry name" value="CYTOPLASMIC PROTEIN"/>
    <property type="match status" value="1"/>
</dbReference>
<dbReference type="RefSeq" id="WP_144387786.1">
    <property type="nucleotide sequence ID" value="NZ_CANNCB010000014.1"/>
</dbReference>